<evidence type="ECO:0000313" key="4">
    <source>
        <dbReference type="Proteomes" id="UP000319160"/>
    </source>
</evidence>
<evidence type="ECO:0000313" key="3">
    <source>
        <dbReference type="EMBL" id="TRX90428.1"/>
    </source>
</evidence>
<dbReference type="SUPFAM" id="SSF51197">
    <property type="entry name" value="Clavaminate synthase-like"/>
    <property type="match status" value="1"/>
</dbReference>
<gene>
    <name evidence="3" type="ORF">FHL15_008597</name>
</gene>
<evidence type="ECO:0000259" key="2">
    <source>
        <dbReference type="Pfam" id="PF02668"/>
    </source>
</evidence>
<feature type="domain" description="TauD/TfdA-like" evidence="2">
    <location>
        <begin position="53"/>
        <end position="299"/>
    </location>
</feature>
<protein>
    <recommendedName>
        <fullName evidence="2">TauD/TfdA-like domain-containing protein</fullName>
    </recommendedName>
</protein>
<dbReference type="GO" id="GO:0016491">
    <property type="term" value="F:oxidoreductase activity"/>
    <property type="evidence" value="ECO:0007669"/>
    <property type="project" value="UniProtKB-KW"/>
</dbReference>
<dbReference type="InterPro" id="IPR003819">
    <property type="entry name" value="TauD/TfdA-like"/>
</dbReference>
<dbReference type="AlphaFoldDB" id="A0A553HR39"/>
<reference evidence="4" key="1">
    <citation type="submission" date="2019-06" db="EMBL/GenBank/DDBJ databases">
        <title>Draft genome sequence of the griseofulvin-producing fungus Xylaria cubensis strain G536.</title>
        <authorList>
            <person name="Mead M.E."/>
            <person name="Raja H.A."/>
            <person name="Steenwyk J.L."/>
            <person name="Knowles S.L."/>
            <person name="Oberlies N.H."/>
            <person name="Rokas A."/>
        </authorList>
    </citation>
    <scope>NUCLEOTIDE SEQUENCE [LARGE SCALE GENOMIC DNA]</scope>
    <source>
        <strain evidence="4">G536</strain>
    </source>
</reference>
<dbReference type="Gene3D" id="3.60.130.10">
    <property type="entry name" value="Clavaminate synthase-like"/>
    <property type="match status" value="1"/>
</dbReference>
<keyword evidence="4" id="KW-1185">Reference proteome</keyword>
<sequence>MLHSRNHQRRAYTVVASSAVAINSSTGPNATLQPLTVPHLTAPTIGHSKEQDHVHQVDAQLRKHGILKISLKFTDPDSRYLEQLVLSLNKYCGHQAPISHSATRGWFWDVRPETNSFQTANHQARSETMEEFPWHTDCSYEELVPRYFALQVIQHDRYGGGTLSAMNIQRLNHLLSPSTQASLMRQEYGINIPKEFVKNSAKGQIVGNLMAIDPESQSCLMRFRRDILAPLTQSASDALEELDACLRASESAAESKFAMSTVHLTSADFPSGTIIMMDNRRWLHARNDIKDPKRHLRRLRWDAIPFPV</sequence>
<proteinExistence type="predicted"/>
<evidence type="ECO:0000256" key="1">
    <source>
        <dbReference type="ARBA" id="ARBA00023002"/>
    </source>
</evidence>
<comment type="caution">
    <text evidence="3">The sequence shown here is derived from an EMBL/GenBank/DDBJ whole genome shotgun (WGS) entry which is preliminary data.</text>
</comment>
<dbReference type="Pfam" id="PF02668">
    <property type="entry name" value="TauD"/>
    <property type="match status" value="1"/>
</dbReference>
<dbReference type="OrthoDB" id="2960375at2759"/>
<keyword evidence="1" id="KW-0560">Oxidoreductase</keyword>
<dbReference type="InterPro" id="IPR042098">
    <property type="entry name" value="TauD-like_sf"/>
</dbReference>
<name>A0A553HR39_9PEZI</name>
<dbReference type="Proteomes" id="UP000319160">
    <property type="component" value="Unassembled WGS sequence"/>
</dbReference>
<accession>A0A553HR39</accession>
<organism evidence="3 4">
    <name type="scientific">Xylaria flabelliformis</name>
    <dbReference type="NCBI Taxonomy" id="2512241"/>
    <lineage>
        <taxon>Eukaryota</taxon>
        <taxon>Fungi</taxon>
        <taxon>Dikarya</taxon>
        <taxon>Ascomycota</taxon>
        <taxon>Pezizomycotina</taxon>
        <taxon>Sordariomycetes</taxon>
        <taxon>Xylariomycetidae</taxon>
        <taxon>Xylariales</taxon>
        <taxon>Xylariaceae</taxon>
        <taxon>Xylaria</taxon>
    </lineage>
</organism>
<dbReference type="EMBL" id="VFLP01000055">
    <property type="protein sequence ID" value="TRX90428.1"/>
    <property type="molecule type" value="Genomic_DNA"/>
</dbReference>